<feature type="region of interest" description="Disordered" evidence="1">
    <location>
        <begin position="123"/>
        <end position="164"/>
    </location>
</feature>
<evidence type="ECO:0000313" key="3">
    <source>
        <dbReference type="EMBL" id="TEB23630.1"/>
    </source>
</evidence>
<dbReference type="Proteomes" id="UP000298030">
    <property type="component" value="Unassembled WGS sequence"/>
</dbReference>
<protein>
    <recommendedName>
        <fullName evidence="5">Extracellular membrane protein CFEM domain-containing protein</fullName>
    </recommendedName>
</protein>
<evidence type="ECO:0008006" key="5">
    <source>
        <dbReference type="Google" id="ProtNLM"/>
    </source>
</evidence>
<keyword evidence="4" id="KW-1185">Reference proteome</keyword>
<feature type="signal peptide" evidence="2">
    <location>
        <begin position="1"/>
        <end position="26"/>
    </location>
</feature>
<feature type="chain" id="PRO_5021457769" description="Extracellular membrane protein CFEM domain-containing protein" evidence="2">
    <location>
        <begin position="27"/>
        <end position="164"/>
    </location>
</feature>
<organism evidence="3 4">
    <name type="scientific">Coprinellus micaceus</name>
    <name type="common">Glistening ink-cap mushroom</name>
    <name type="synonym">Coprinus micaceus</name>
    <dbReference type="NCBI Taxonomy" id="71717"/>
    <lineage>
        <taxon>Eukaryota</taxon>
        <taxon>Fungi</taxon>
        <taxon>Dikarya</taxon>
        <taxon>Basidiomycota</taxon>
        <taxon>Agaricomycotina</taxon>
        <taxon>Agaricomycetes</taxon>
        <taxon>Agaricomycetidae</taxon>
        <taxon>Agaricales</taxon>
        <taxon>Agaricineae</taxon>
        <taxon>Psathyrellaceae</taxon>
        <taxon>Coprinellus</taxon>
    </lineage>
</organism>
<keyword evidence="2" id="KW-0732">Signal</keyword>
<dbReference type="EMBL" id="QPFP01000075">
    <property type="protein sequence ID" value="TEB23630.1"/>
    <property type="molecule type" value="Genomic_DNA"/>
</dbReference>
<comment type="caution">
    <text evidence="3">The sequence shown here is derived from an EMBL/GenBank/DDBJ whole genome shotgun (WGS) entry which is preliminary data.</text>
</comment>
<reference evidence="3 4" key="1">
    <citation type="journal article" date="2019" name="Nat. Ecol. Evol.">
        <title>Megaphylogeny resolves global patterns of mushroom evolution.</title>
        <authorList>
            <person name="Varga T."/>
            <person name="Krizsan K."/>
            <person name="Foldi C."/>
            <person name="Dima B."/>
            <person name="Sanchez-Garcia M."/>
            <person name="Sanchez-Ramirez S."/>
            <person name="Szollosi G.J."/>
            <person name="Szarkandi J.G."/>
            <person name="Papp V."/>
            <person name="Albert L."/>
            <person name="Andreopoulos W."/>
            <person name="Angelini C."/>
            <person name="Antonin V."/>
            <person name="Barry K.W."/>
            <person name="Bougher N.L."/>
            <person name="Buchanan P."/>
            <person name="Buyck B."/>
            <person name="Bense V."/>
            <person name="Catcheside P."/>
            <person name="Chovatia M."/>
            <person name="Cooper J."/>
            <person name="Damon W."/>
            <person name="Desjardin D."/>
            <person name="Finy P."/>
            <person name="Geml J."/>
            <person name="Haridas S."/>
            <person name="Hughes K."/>
            <person name="Justo A."/>
            <person name="Karasinski D."/>
            <person name="Kautmanova I."/>
            <person name="Kiss B."/>
            <person name="Kocsube S."/>
            <person name="Kotiranta H."/>
            <person name="LaButti K.M."/>
            <person name="Lechner B.E."/>
            <person name="Liimatainen K."/>
            <person name="Lipzen A."/>
            <person name="Lukacs Z."/>
            <person name="Mihaltcheva S."/>
            <person name="Morgado L.N."/>
            <person name="Niskanen T."/>
            <person name="Noordeloos M.E."/>
            <person name="Ohm R.A."/>
            <person name="Ortiz-Santana B."/>
            <person name="Ovrebo C."/>
            <person name="Racz N."/>
            <person name="Riley R."/>
            <person name="Savchenko A."/>
            <person name="Shiryaev A."/>
            <person name="Soop K."/>
            <person name="Spirin V."/>
            <person name="Szebenyi C."/>
            <person name="Tomsovsky M."/>
            <person name="Tulloss R.E."/>
            <person name="Uehling J."/>
            <person name="Grigoriev I.V."/>
            <person name="Vagvolgyi C."/>
            <person name="Papp T."/>
            <person name="Martin F.M."/>
            <person name="Miettinen O."/>
            <person name="Hibbett D.S."/>
            <person name="Nagy L.G."/>
        </authorList>
    </citation>
    <scope>NUCLEOTIDE SEQUENCE [LARGE SCALE GENOMIC DNA]</scope>
    <source>
        <strain evidence="3 4">FP101781</strain>
    </source>
</reference>
<sequence>MHFTISSQINSAVLLLSAWNMVGAIAKSHTQFNSPSRRQDAGDYDNTTLGGCEGACAVFNGTFNNPECMSEDCRCTGASLVGLGDCVKCVEENSPSPEFIVELKDFAQSYEAELCSPEDLSSASALSSSRGAPTASTTTSSASITSTSTTLSTGTGASAAQTTA</sequence>
<proteinExistence type="predicted"/>
<evidence type="ECO:0000256" key="1">
    <source>
        <dbReference type="SAM" id="MobiDB-lite"/>
    </source>
</evidence>
<gene>
    <name evidence="3" type="ORF">FA13DRAFT_1818301</name>
</gene>
<evidence type="ECO:0000256" key="2">
    <source>
        <dbReference type="SAM" id="SignalP"/>
    </source>
</evidence>
<evidence type="ECO:0000313" key="4">
    <source>
        <dbReference type="Proteomes" id="UP000298030"/>
    </source>
</evidence>
<dbReference type="AlphaFoldDB" id="A0A4Y7SP35"/>
<feature type="non-terminal residue" evidence="3">
    <location>
        <position position="164"/>
    </location>
</feature>
<name>A0A4Y7SP35_COPMI</name>
<accession>A0A4Y7SP35</accession>